<dbReference type="RefSeq" id="WP_198476520.1">
    <property type="nucleotide sequence ID" value="NZ_JADGMQ010000006.1"/>
</dbReference>
<proteinExistence type="inferred from homology"/>
<evidence type="ECO:0000313" key="15">
    <source>
        <dbReference type="EMBL" id="MBI1621112.1"/>
    </source>
</evidence>
<dbReference type="SUPFAM" id="SSF88697">
    <property type="entry name" value="PUA domain-like"/>
    <property type="match status" value="1"/>
</dbReference>
<comment type="similarity">
    <text evidence="2 12">Belongs to the RNA methyltransferase RsmE family.</text>
</comment>
<comment type="catalytic activity">
    <reaction evidence="11 12">
        <text>uridine(1498) in 16S rRNA + S-adenosyl-L-methionine = N(3)-methyluridine(1498) in 16S rRNA + S-adenosyl-L-homocysteine + H(+)</text>
        <dbReference type="Rhea" id="RHEA:42920"/>
        <dbReference type="Rhea" id="RHEA-COMP:10283"/>
        <dbReference type="Rhea" id="RHEA-COMP:10284"/>
        <dbReference type="ChEBI" id="CHEBI:15378"/>
        <dbReference type="ChEBI" id="CHEBI:57856"/>
        <dbReference type="ChEBI" id="CHEBI:59789"/>
        <dbReference type="ChEBI" id="CHEBI:65315"/>
        <dbReference type="ChEBI" id="CHEBI:74502"/>
        <dbReference type="EC" id="2.1.1.193"/>
    </reaction>
</comment>
<evidence type="ECO:0000256" key="12">
    <source>
        <dbReference type="PIRNR" id="PIRNR015601"/>
    </source>
</evidence>
<dbReference type="EMBL" id="JADGMQ010000006">
    <property type="protein sequence ID" value="MBI1621112.1"/>
    <property type="molecule type" value="Genomic_DNA"/>
</dbReference>
<dbReference type="Proteomes" id="UP000601789">
    <property type="component" value="Unassembled WGS sequence"/>
</dbReference>
<keyword evidence="16" id="KW-1185">Reference proteome</keyword>
<dbReference type="Gene3D" id="2.40.240.20">
    <property type="entry name" value="Hypothetical PUA domain-like, domain 1"/>
    <property type="match status" value="1"/>
</dbReference>
<evidence type="ECO:0000256" key="3">
    <source>
        <dbReference type="ARBA" id="ARBA00012328"/>
    </source>
</evidence>
<sequence>MRANYRLQRLFVPHDLAAGTLFETDRGQSHYLAHVLRMAEGAQLLVFNGRDGEWTASVKSIGKKAVQLEIVEQTREQPATPDMVYAFAPLKVGRLDYLVQKAVEMGAGILQPTLTQHTQAPKVAVEKYQANVIEAAEQCGVLAVPSVRQPVKLERLLSEWDKERRLIFCDESAAGDNPLPILQTITETKLGLLVGPEGGFSDEERRMLSGLPFVTAIPLGPRILRADTAAVAAMAVVQATLGDWR</sequence>
<evidence type="ECO:0000256" key="6">
    <source>
        <dbReference type="ARBA" id="ARBA00022552"/>
    </source>
</evidence>
<dbReference type="InterPro" id="IPR046886">
    <property type="entry name" value="RsmE_MTase_dom"/>
</dbReference>
<protein>
    <recommendedName>
        <fullName evidence="4 12">Ribosomal RNA small subunit methyltransferase E</fullName>
        <ecNumber evidence="3 12">2.1.1.193</ecNumber>
    </recommendedName>
</protein>
<dbReference type="NCBIfam" id="NF008696">
    <property type="entry name" value="PRK11713.3-5"/>
    <property type="match status" value="1"/>
</dbReference>
<dbReference type="InterPro" id="IPR015947">
    <property type="entry name" value="PUA-like_sf"/>
</dbReference>
<evidence type="ECO:0000256" key="4">
    <source>
        <dbReference type="ARBA" id="ARBA00013673"/>
    </source>
</evidence>
<dbReference type="InterPro" id="IPR029026">
    <property type="entry name" value="tRNA_m1G_MTases_N"/>
</dbReference>
<keyword evidence="8 12" id="KW-0808">Transferase</keyword>
<dbReference type="InterPro" id="IPR046887">
    <property type="entry name" value="RsmE_PUA-like"/>
</dbReference>
<gene>
    <name evidence="15" type="ORF">IOD40_10610</name>
</gene>
<evidence type="ECO:0000256" key="7">
    <source>
        <dbReference type="ARBA" id="ARBA00022603"/>
    </source>
</evidence>
<dbReference type="Pfam" id="PF04452">
    <property type="entry name" value="Methyltrans_RNA"/>
    <property type="match status" value="1"/>
</dbReference>
<evidence type="ECO:0000256" key="10">
    <source>
        <dbReference type="ARBA" id="ARBA00025699"/>
    </source>
</evidence>
<dbReference type="InterPro" id="IPR006700">
    <property type="entry name" value="RsmE"/>
</dbReference>
<dbReference type="SUPFAM" id="SSF75217">
    <property type="entry name" value="alpha/beta knot"/>
    <property type="match status" value="1"/>
</dbReference>
<evidence type="ECO:0000256" key="11">
    <source>
        <dbReference type="ARBA" id="ARBA00047944"/>
    </source>
</evidence>
<keyword evidence="9 12" id="KW-0949">S-adenosyl-L-methionine</keyword>
<keyword evidence="7 12" id="KW-0489">Methyltransferase</keyword>
<dbReference type="Gene3D" id="3.40.1280.10">
    <property type="match status" value="1"/>
</dbReference>
<dbReference type="GO" id="GO:0032259">
    <property type="term" value="P:methylation"/>
    <property type="evidence" value="ECO:0007669"/>
    <property type="project" value="UniProtKB-KW"/>
</dbReference>
<evidence type="ECO:0000256" key="8">
    <source>
        <dbReference type="ARBA" id="ARBA00022679"/>
    </source>
</evidence>
<feature type="domain" description="Ribosomal RNA small subunit methyltransferase E methyltransferase" evidence="13">
    <location>
        <begin position="82"/>
        <end position="238"/>
    </location>
</feature>
<evidence type="ECO:0000313" key="16">
    <source>
        <dbReference type="Proteomes" id="UP000601789"/>
    </source>
</evidence>
<comment type="function">
    <text evidence="10 12">Specifically methylates the N3 position of the uracil ring of uridine 1498 (m3U1498) in 16S rRNA. Acts on the fully assembled 30S ribosomal subunit.</text>
</comment>
<reference evidence="15 16" key="1">
    <citation type="submission" date="2020-10" db="EMBL/GenBank/DDBJ databases">
        <title>Aquamicrobium zhengzhouensis sp. nov., a exopolysaccharide producing bacterium isolated from farmland soil.</title>
        <authorList>
            <person name="Wang X."/>
        </authorList>
    </citation>
    <scope>NUCLEOTIDE SEQUENCE [LARGE SCALE GENOMIC DNA]</scope>
    <source>
        <strain evidence="16">cd-1</strain>
    </source>
</reference>
<evidence type="ECO:0000256" key="9">
    <source>
        <dbReference type="ARBA" id="ARBA00022691"/>
    </source>
</evidence>
<evidence type="ECO:0000259" key="13">
    <source>
        <dbReference type="Pfam" id="PF04452"/>
    </source>
</evidence>
<organism evidence="15 16">
    <name type="scientific">Aquamicrobium zhengzhouense</name>
    <dbReference type="NCBI Taxonomy" id="2781738"/>
    <lineage>
        <taxon>Bacteria</taxon>
        <taxon>Pseudomonadati</taxon>
        <taxon>Pseudomonadota</taxon>
        <taxon>Alphaproteobacteria</taxon>
        <taxon>Hyphomicrobiales</taxon>
        <taxon>Phyllobacteriaceae</taxon>
        <taxon>Aquamicrobium</taxon>
    </lineage>
</organism>
<evidence type="ECO:0000256" key="2">
    <source>
        <dbReference type="ARBA" id="ARBA00005528"/>
    </source>
</evidence>
<evidence type="ECO:0000256" key="5">
    <source>
        <dbReference type="ARBA" id="ARBA00022490"/>
    </source>
</evidence>
<name>A0ABS0SCX1_9HYPH</name>
<dbReference type="NCBIfam" id="TIGR00046">
    <property type="entry name" value="RsmE family RNA methyltransferase"/>
    <property type="match status" value="1"/>
</dbReference>
<dbReference type="Pfam" id="PF20260">
    <property type="entry name" value="PUA_4"/>
    <property type="match status" value="1"/>
</dbReference>
<keyword evidence="6 12" id="KW-0698">rRNA processing</keyword>
<feature type="domain" description="Ribosomal RNA small subunit methyltransferase E PUA-like" evidence="14">
    <location>
        <begin position="26"/>
        <end position="70"/>
    </location>
</feature>
<keyword evidence="5 12" id="KW-0963">Cytoplasm</keyword>
<dbReference type="EC" id="2.1.1.193" evidence="3 12"/>
<dbReference type="GO" id="GO:0008168">
    <property type="term" value="F:methyltransferase activity"/>
    <property type="evidence" value="ECO:0007669"/>
    <property type="project" value="UniProtKB-KW"/>
</dbReference>
<dbReference type="CDD" id="cd18084">
    <property type="entry name" value="RsmE-like"/>
    <property type="match status" value="1"/>
</dbReference>
<dbReference type="PIRSF" id="PIRSF015601">
    <property type="entry name" value="MTase_slr0722"/>
    <property type="match status" value="1"/>
</dbReference>
<evidence type="ECO:0000259" key="14">
    <source>
        <dbReference type="Pfam" id="PF20260"/>
    </source>
</evidence>
<comment type="caution">
    <text evidence="15">The sequence shown here is derived from an EMBL/GenBank/DDBJ whole genome shotgun (WGS) entry which is preliminary data.</text>
</comment>
<evidence type="ECO:0000256" key="1">
    <source>
        <dbReference type="ARBA" id="ARBA00004496"/>
    </source>
</evidence>
<dbReference type="PANTHER" id="PTHR30027">
    <property type="entry name" value="RIBOSOMAL RNA SMALL SUBUNIT METHYLTRANSFERASE E"/>
    <property type="match status" value="1"/>
</dbReference>
<dbReference type="PANTHER" id="PTHR30027:SF3">
    <property type="entry name" value="16S RRNA (URACIL(1498)-N(3))-METHYLTRANSFERASE"/>
    <property type="match status" value="1"/>
</dbReference>
<accession>A0ABS0SCX1</accession>
<comment type="subcellular location">
    <subcellularLocation>
        <location evidence="1 12">Cytoplasm</location>
    </subcellularLocation>
</comment>
<dbReference type="InterPro" id="IPR029028">
    <property type="entry name" value="Alpha/beta_knot_MTases"/>
</dbReference>